<keyword evidence="1" id="KW-1133">Transmembrane helix</keyword>
<feature type="domain" description="DUF2062" evidence="2">
    <location>
        <begin position="23"/>
        <end position="164"/>
    </location>
</feature>
<dbReference type="Pfam" id="PF09835">
    <property type="entry name" value="DUF2062"/>
    <property type="match status" value="1"/>
</dbReference>
<keyword evidence="1" id="KW-0812">Transmembrane</keyword>
<organism evidence="3 4">
    <name type="scientific">Pseudomaricurvus hydrocarbonicus</name>
    <dbReference type="NCBI Taxonomy" id="1470433"/>
    <lineage>
        <taxon>Bacteria</taxon>
        <taxon>Pseudomonadati</taxon>
        <taxon>Pseudomonadota</taxon>
        <taxon>Gammaproteobacteria</taxon>
        <taxon>Cellvibrionales</taxon>
        <taxon>Cellvibrionaceae</taxon>
        <taxon>Pseudomaricurvus</taxon>
    </lineage>
</organism>
<keyword evidence="1" id="KW-0472">Membrane</keyword>
<name>A0A9E5T2N0_9GAMM</name>
<evidence type="ECO:0000313" key="4">
    <source>
        <dbReference type="Proteomes" id="UP000787472"/>
    </source>
</evidence>
<dbReference type="PANTHER" id="PTHR40547">
    <property type="entry name" value="SLL0298 PROTEIN"/>
    <property type="match status" value="1"/>
</dbReference>
<gene>
    <name evidence="3" type="ORF">G8770_20810</name>
</gene>
<feature type="transmembrane region" description="Helical" evidence="1">
    <location>
        <begin position="133"/>
        <end position="157"/>
    </location>
</feature>
<feature type="transmembrane region" description="Helical" evidence="1">
    <location>
        <begin position="77"/>
        <end position="96"/>
    </location>
</feature>
<keyword evidence="4" id="KW-1185">Reference proteome</keyword>
<evidence type="ECO:0000259" key="2">
    <source>
        <dbReference type="Pfam" id="PF09835"/>
    </source>
</evidence>
<feature type="transmembrane region" description="Helical" evidence="1">
    <location>
        <begin position="45"/>
        <end position="71"/>
    </location>
</feature>
<dbReference type="Proteomes" id="UP000787472">
    <property type="component" value="Unassembled WGS sequence"/>
</dbReference>
<reference evidence="3" key="1">
    <citation type="submission" date="2020-03" db="EMBL/GenBank/DDBJ databases">
        <authorList>
            <person name="Guo F."/>
        </authorList>
    </citation>
    <scope>NUCLEOTIDE SEQUENCE</scope>
    <source>
        <strain evidence="3">JCM 30134</strain>
    </source>
</reference>
<dbReference type="EMBL" id="JAAONZ010000023">
    <property type="protein sequence ID" value="NHO67996.1"/>
    <property type="molecule type" value="Genomic_DNA"/>
</dbReference>
<sequence>MAKKIFKRWLPDPSEFRNRPALNFMGHLLHDPNLFHLNRHSVSGAFFVGLFVCFLPTLGQMPIAALLAFVFRVNLPISVALVWISNPLTMAPIFFATYELGRWILNSPALAFSLELSWEWFNTEFLRLWKPLVVGSVITGLFFGGLGYISMQMFWRWHVVRNWEKRKARRLNAAPPGTK</sequence>
<dbReference type="RefSeq" id="WP_167191579.1">
    <property type="nucleotide sequence ID" value="NZ_JAAONZ010000023.1"/>
</dbReference>
<protein>
    <submittedName>
        <fullName evidence="3">DUF2062 domain-containing protein</fullName>
    </submittedName>
</protein>
<dbReference type="AlphaFoldDB" id="A0A9E5T2N0"/>
<evidence type="ECO:0000313" key="3">
    <source>
        <dbReference type="EMBL" id="NHO67996.1"/>
    </source>
</evidence>
<comment type="caution">
    <text evidence="3">The sequence shown here is derived from an EMBL/GenBank/DDBJ whole genome shotgun (WGS) entry which is preliminary data.</text>
</comment>
<dbReference type="PANTHER" id="PTHR40547:SF1">
    <property type="entry name" value="SLL0298 PROTEIN"/>
    <property type="match status" value="1"/>
</dbReference>
<evidence type="ECO:0000256" key="1">
    <source>
        <dbReference type="SAM" id="Phobius"/>
    </source>
</evidence>
<accession>A0A9E5T2N0</accession>
<proteinExistence type="predicted"/>
<dbReference type="InterPro" id="IPR018639">
    <property type="entry name" value="DUF2062"/>
</dbReference>